<dbReference type="SUPFAM" id="SSF57701">
    <property type="entry name" value="Zn2/Cys6 DNA-binding domain"/>
    <property type="match status" value="1"/>
</dbReference>
<dbReference type="InterPro" id="IPR007219">
    <property type="entry name" value="XnlR_reg_dom"/>
</dbReference>
<dbReference type="SMART" id="SM00906">
    <property type="entry name" value="Fungal_trans"/>
    <property type="match status" value="1"/>
</dbReference>
<feature type="region of interest" description="Disordered" evidence="4">
    <location>
        <begin position="485"/>
        <end position="505"/>
    </location>
</feature>
<evidence type="ECO:0000256" key="2">
    <source>
        <dbReference type="ARBA" id="ARBA00023242"/>
    </source>
</evidence>
<dbReference type="EMBL" id="ML979139">
    <property type="protein sequence ID" value="KAF1912991.1"/>
    <property type="molecule type" value="Genomic_DNA"/>
</dbReference>
<keyword evidence="7" id="KW-1185">Reference proteome</keyword>
<accession>A0A6A5QBK9</accession>
<dbReference type="PANTHER" id="PTHR46910">
    <property type="entry name" value="TRANSCRIPTION FACTOR PDR1"/>
    <property type="match status" value="1"/>
</dbReference>
<dbReference type="AlphaFoldDB" id="A0A6A5QBK9"/>
<dbReference type="GO" id="GO:0008270">
    <property type="term" value="F:zinc ion binding"/>
    <property type="evidence" value="ECO:0007669"/>
    <property type="project" value="InterPro"/>
</dbReference>
<dbReference type="Pfam" id="PF04082">
    <property type="entry name" value="Fungal_trans"/>
    <property type="match status" value="1"/>
</dbReference>
<feature type="domain" description="Zn(2)-C6 fungal-type" evidence="5">
    <location>
        <begin position="19"/>
        <end position="48"/>
    </location>
</feature>
<dbReference type="Proteomes" id="UP000800096">
    <property type="component" value="Unassembled WGS sequence"/>
</dbReference>
<dbReference type="PANTHER" id="PTHR46910:SF5">
    <property type="entry name" value="ZN(II)2CYS6 TRANSCRIPTION FACTOR (EUROFUNG)"/>
    <property type="match status" value="1"/>
</dbReference>
<dbReference type="InterPro" id="IPR050987">
    <property type="entry name" value="AtrR-like"/>
</dbReference>
<evidence type="ECO:0000256" key="1">
    <source>
        <dbReference type="ARBA" id="ARBA00022723"/>
    </source>
</evidence>
<name>A0A6A5QBK9_AMPQU</name>
<evidence type="ECO:0000259" key="5">
    <source>
        <dbReference type="PROSITE" id="PS50048"/>
    </source>
</evidence>
<keyword evidence="1" id="KW-0479">Metal-binding</keyword>
<gene>
    <name evidence="6" type="ORF">BDU57DRAFT_521627</name>
</gene>
<dbReference type="CDD" id="cd12148">
    <property type="entry name" value="fungal_TF_MHR"/>
    <property type="match status" value="1"/>
</dbReference>
<dbReference type="GO" id="GO:0006351">
    <property type="term" value="P:DNA-templated transcription"/>
    <property type="evidence" value="ECO:0007669"/>
    <property type="project" value="InterPro"/>
</dbReference>
<dbReference type="PROSITE" id="PS00463">
    <property type="entry name" value="ZN2_CY6_FUNGAL_1"/>
    <property type="match status" value="1"/>
</dbReference>
<evidence type="ECO:0000313" key="6">
    <source>
        <dbReference type="EMBL" id="KAF1912991.1"/>
    </source>
</evidence>
<protein>
    <submittedName>
        <fullName evidence="6">Fungal-specific transcription factor domain-containing protein</fullName>
    </submittedName>
</protein>
<sequence length="777" mass="87408">MDDGDDMETSLDGATSKRACDSCRTRKIRCDRLVPCSNCKASKLTCMNTAPTQKAQRQRVHISEEYEKKIDRIEDRLAGIENVLESLATKLSDLHLRRDSTEHSSQCRSSRKDTNRSPGTIDEAPTPAPFEGETTINTQSDYAREILARAVDTTPSVGQNAEVQSALRSLGDLVKHHGHLTSPTVGNLQTLVNPSLADIDPENLSKPPWDMIEIAVKRACDFPTMSLGVIFPFLRMKNFHAIIDDAYHNPSQCGALRRMLAFGALHIIFEEYAAFPPPGMNSGDNRTYIVQCQLQIEVAMSQLDMFMPASYENIMALMLGGSWAVEMCKPSLTSMMVSIAARLCQTLGYHRYQTMKDDSDEDRNTKTQMFWIIYLFDKTLSLRTGRPSFIQDWDISLPFFNNADVVNDVPDRNQMLTYWVKLARVQGQTYEKLFSPAAFLRSHEERSQTVVELVDYLNEAWYERGDARITDLTLTDQFLQQSALRNRSPNETELPSRRKRSTHGLTEADIHMRRAMERVNDVFFYADSVMHYSTCTLIQRAVSPDIGNTTLNQECLASARAALLAHSRCSARFNVKGEEDLWIGYLHWSILQAPFTPFIVIFCNTIQNADAADLDLLKDFVASLEGCRTMTEGAHKLHKMCNLFLRVAMLYMQAKIQDTTIQPQTLLASQPNYYTAADGSQFDLHPMTEFDPYLSALGLMPHSSWPMASFTAPQATDPMIPYTQGDGLGGIPTMDMSGMGLVGNGQNSVQDWFSGSTYLMNLMEVGDDSQMVDFNNM</sequence>
<dbReference type="CDD" id="cd00067">
    <property type="entry name" value="GAL4"/>
    <property type="match status" value="1"/>
</dbReference>
<keyword evidence="3" id="KW-0175">Coiled coil</keyword>
<keyword evidence="2" id="KW-0539">Nucleus</keyword>
<dbReference type="InterPro" id="IPR036864">
    <property type="entry name" value="Zn2-C6_fun-type_DNA-bd_sf"/>
</dbReference>
<feature type="coiled-coil region" evidence="3">
    <location>
        <begin position="63"/>
        <end position="90"/>
    </location>
</feature>
<evidence type="ECO:0000256" key="3">
    <source>
        <dbReference type="SAM" id="Coils"/>
    </source>
</evidence>
<dbReference type="InterPro" id="IPR001138">
    <property type="entry name" value="Zn2Cys6_DnaBD"/>
</dbReference>
<organism evidence="6 7">
    <name type="scientific">Ampelomyces quisqualis</name>
    <name type="common">Powdery mildew agent</name>
    <dbReference type="NCBI Taxonomy" id="50730"/>
    <lineage>
        <taxon>Eukaryota</taxon>
        <taxon>Fungi</taxon>
        <taxon>Dikarya</taxon>
        <taxon>Ascomycota</taxon>
        <taxon>Pezizomycotina</taxon>
        <taxon>Dothideomycetes</taxon>
        <taxon>Pleosporomycetidae</taxon>
        <taxon>Pleosporales</taxon>
        <taxon>Pleosporineae</taxon>
        <taxon>Phaeosphaeriaceae</taxon>
        <taxon>Ampelomyces</taxon>
    </lineage>
</organism>
<dbReference type="PROSITE" id="PS50048">
    <property type="entry name" value="ZN2_CY6_FUNGAL_2"/>
    <property type="match status" value="1"/>
</dbReference>
<dbReference type="GO" id="GO:0000981">
    <property type="term" value="F:DNA-binding transcription factor activity, RNA polymerase II-specific"/>
    <property type="evidence" value="ECO:0007669"/>
    <property type="project" value="InterPro"/>
</dbReference>
<dbReference type="OrthoDB" id="103819at2759"/>
<dbReference type="Gene3D" id="4.10.240.10">
    <property type="entry name" value="Zn(2)-C6 fungal-type DNA-binding domain"/>
    <property type="match status" value="1"/>
</dbReference>
<proteinExistence type="predicted"/>
<reference evidence="6" key="1">
    <citation type="journal article" date="2020" name="Stud. Mycol.">
        <title>101 Dothideomycetes genomes: a test case for predicting lifestyles and emergence of pathogens.</title>
        <authorList>
            <person name="Haridas S."/>
            <person name="Albert R."/>
            <person name="Binder M."/>
            <person name="Bloem J."/>
            <person name="Labutti K."/>
            <person name="Salamov A."/>
            <person name="Andreopoulos B."/>
            <person name="Baker S."/>
            <person name="Barry K."/>
            <person name="Bills G."/>
            <person name="Bluhm B."/>
            <person name="Cannon C."/>
            <person name="Castanera R."/>
            <person name="Culley D."/>
            <person name="Daum C."/>
            <person name="Ezra D."/>
            <person name="Gonzalez J."/>
            <person name="Henrissat B."/>
            <person name="Kuo A."/>
            <person name="Liang C."/>
            <person name="Lipzen A."/>
            <person name="Lutzoni F."/>
            <person name="Magnuson J."/>
            <person name="Mondo S."/>
            <person name="Nolan M."/>
            <person name="Ohm R."/>
            <person name="Pangilinan J."/>
            <person name="Park H.-J."/>
            <person name="Ramirez L."/>
            <person name="Alfaro M."/>
            <person name="Sun H."/>
            <person name="Tritt A."/>
            <person name="Yoshinaga Y."/>
            <person name="Zwiers L.-H."/>
            <person name="Turgeon B."/>
            <person name="Goodwin S."/>
            <person name="Spatafora J."/>
            <person name="Crous P."/>
            <person name="Grigoriev I."/>
        </authorList>
    </citation>
    <scope>NUCLEOTIDE SEQUENCE</scope>
    <source>
        <strain evidence="6">HMLAC05119</strain>
    </source>
</reference>
<dbReference type="Pfam" id="PF00172">
    <property type="entry name" value="Zn_clus"/>
    <property type="match status" value="1"/>
</dbReference>
<dbReference type="GO" id="GO:0003677">
    <property type="term" value="F:DNA binding"/>
    <property type="evidence" value="ECO:0007669"/>
    <property type="project" value="InterPro"/>
</dbReference>
<evidence type="ECO:0000256" key="4">
    <source>
        <dbReference type="SAM" id="MobiDB-lite"/>
    </source>
</evidence>
<evidence type="ECO:0000313" key="7">
    <source>
        <dbReference type="Proteomes" id="UP000800096"/>
    </source>
</evidence>
<dbReference type="SMART" id="SM00066">
    <property type="entry name" value="GAL4"/>
    <property type="match status" value="1"/>
</dbReference>
<feature type="region of interest" description="Disordered" evidence="4">
    <location>
        <begin position="97"/>
        <end position="134"/>
    </location>
</feature>